<dbReference type="EMBL" id="JASVDS010000001">
    <property type="protein sequence ID" value="MDL5031298.1"/>
    <property type="molecule type" value="Genomic_DNA"/>
</dbReference>
<organism evidence="3 4">
    <name type="scientific">Roseateles subflavus</name>
    <dbReference type="NCBI Taxonomy" id="3053353"/>
    <lineage>
        <taxon>Bacteria</taxon>
        <taxon>Pseudomonadati</taxon>
        <taxon>Pseudomonadota</taxon>
        <taxon>Betaproteobacteria</taxon>
        <taxon>Burkholderiales</taxon>
        <taxon>Sphaerotilaceae</taxon>
        <taxon>Roseateles</taxon>
    </lineage>
</organism>
<feature type="region of interest" description="Disordered" evidence="1">
    <location>
        <begin position="170"/>
        <end position="200"/>
    </location>
</feature>
<reference evidence="3 4" key="1">
    <citation type="submission" date="2023-06" db="EMBL/GenBank/DDBJ databases">
        <title>Pelomonas sp. APW6 16S ribosomal RNA gene genome sequencing and assembly.</title>
        <authorList>
            <person name="Woo H."/>
        </authorList>
    </citation>
    <scope>NUCLEOTIDE SEQUENCE [LARGE SCALE GENOMIC DNA]</scope>
    <source>
        <strain evidence="3 4">APW6</strain>
    </source>
</reference>
<feature type="chain" id="PRO_5046587593" evidence="2">
    <location>
        <begin position="37"/>
        <end position="281"/>
    </location>
</feature>
<accession>A0ABT7LEN4</accession>
<keyword evidence="2" id="KW-0732">Signal</keyword>
<name>A0ABT7LEN4_9BURK</name>
<gene>
    <name evidence="3" type="ORF">QRD43_05195</name>
</gene>
<comment type="caution">
    <text evidence="3">The sequence shown here is derived from an EMBL/GenBank/DDBJ whole genome shotgun (WGS) entry which is preliminary data.</text>
</comment>
<evidence type="ECO:0000313" key="4">
    <source>
        <dbReference type="Proteomes" id="UP001238603"/>
    </source>
</evidence>
<keyword evidence="4" id="KW-1185">Reference proteome</keyword>
<dbReference type="RefSeq" id="WP_285981406.1">
    <property type="nucleotide sequence ID" value="NZ_JASVDS010000001.1"/>
</dbReference>
<proteinExistence type="predicted"/>
<evidence type="ECO:0000313" key="3">
    <source>
        <dbReference type="EMBL" id="MDL5031298.1"/>
    </source>
</evidence>
<dbReference type="Proteomes" id="UP001238603">
    <property type="component" value="Unassembled WGS sequence"/>
</dbReference>
<sequence length="281" mass="30885">MMSVPPLPVRPGHRPALQARLALLAAGLTMATTALAGPEPWVGTAYLRQEIRHTFEGQTYGLGRQTLEGLVALCNVVRREAGLPETHPPEDLMAGLDTETVERYFDNGRALTRRQGYGLVLPDMRRWMDERTARPTVIPAVPPDCSVTRKVDNTSTLLWKDGIRYELRADGKGSGHRRHATLSPRPLGPTPEGSGPDNVHGQPCLRVRVSSPVAKGDSCLWTGYPLQEYLNFPWALASHRVIGMGPQPLVEDVRTLEMTVGRASPRGLFELPADVDIKILP</sequence>
<feature type="signal peptide" evidence="2">
    <location>
        <begin position="1"/>
        <end position="36"/>
    </location>
</feature>
<evidence type="ECO:0000256" key="2">
    <source>
        <dbReference type="SAM" id="SignalP"/>
    </source>
</evidence>
<protein>
    <submittedName>
        <fullName evidence="3">Uncharacterized protein</fullName>
    </submittedName>
</protein>
<evidence type="ECO:0000256" key="1">
    <source>
        <dbReference type="SAM" id="MobiDB-lite"/>
    </source>
</evidence>